<dbReference type="PIRSF" id="PIRSF017082">
    <property type="entry name" value="YflP"/>
    <property type="match status" value="1"/>
</dbReference>
<evidence type="ECO:0000256" key="2">
    <source>
        <dbReference type="SAM" id="SignalP"/>
    </source>
</evidence>
<dbReference type="STRING" id="225324.SAMN02745126_04287"/>
<evidence type="ECO:0000313" key="3">
    <source>
        <dbReference type="EMBL" id="SKA22157.1"/>
    </source>
</evidence>
<sequence length="326" mass="34211">MDRRHFLLALALGAVAVPVIAQGSDVPATPGWPSKPLRLIVPFAAGGGTDLVARSLADKLGAALGQVVVVDNKPGASGVIAMEAGARAQPDGYTLVLGSASTVVVNPAVLPDLPYDSVKSFEYIGDVGSASIAMVAHPDFPAKNLRDVIALAKAKPGELNYGTWGLGSTGHMCAEMVRAATGIEWTHVPYKGAAPVLNDIVAGNIKLGFADVQSVVPMAKSGKVKVVAACARRSINFPDVPGYVEQGVNFDFVWRYALLAPANTPKPIVDRLHAELMKVLALPDIKERWAEFGMTPSTISSSDLKAQTEQDIASLTKLARDAGIRQ</sequence>
<dbReference type="Pfam" id="PF03401">
    <property type="entry name" value="TctC"/>
    <property type="match status" value="1"/>
</dbReference>
<dbReference type="PANTHER" id="PTHR42928:SF5">
    <property type="entry name" value="BLR1237 PROTEIN"/>
    <property type="match status" value="1"/>
</dbReference>
<organism evidence="3 4">
    <name type="scientific">Enhydrobacter aerosaccus</name>
    <dbReference type="NCBI Taxonomy" id="225324"/>
    <lineage>
        <taxon>Bacteria</taxon>
        <taxon>Pseudomonadati</taxon>
        <taxon>Pseudomonadota</taxon>
        <taxon>Alphaproteobacteria</taxon>
        <taxon>Hyphomicrobiales</taxon>
        <taxon>Enhydrobacter</taxon>
    </lineage>
</organism>
<feature type="signal peptide" evidence="2">
    <location>
        <begin position="1"/>
        <end position="21"/>
    </location>
</feature>
<dbReference type="SUPFAM" id="SSF53850">
    <property type="entry name" value="Periplasmic binding protein-like II"/>
    <property type="match status" value="1"/>
</dbReference>
<dbReference type="InterPro" id="IPR005064">
    <property type="entry name" value="BUG"/>
</dbReference>
<dbReference type="RefSeq" id="WP_085935957.1">
    <property type="nucleotide sequence ID" value="NZ_FUWJ01000006.1"/>
</dbReference>
<dbReference type="Gene3D" id="3.40.190.10">
    <property type="entry name" value="Periplasmic binding protein-like II"/>
    <property type="match status" value="1"/>
</dbReference>
<dbReference type="EMBL" id="FUWJ01000006">
    <property type="protein sequence ID" value="SKA22157.1"/>
    <property type="molecule type" value="Genomic_DNA"/>
</dbReference>
<evidence type="ECO:0000313" key="4">
    <source>
        <dbReference type="Proteomes" id="UP000190092"/>
    </source>
</evidence>
<dbReference type="OrthoDB" id="7374709at2"/>
<dbReference type="CDD" id="cd07012">
    <property type="entry name" value="PBP2_Bug_TTT"/>
    <property type="match status" value="1"/>
</dbReference>
<keyword evidence="2" id="KW-0732">Signal</keyword>
<dbReference type="InterPro" id="IPR042100">
    <property type="entry name" value="Bug_dom1"/>
</dbReference>
<dbReference type="AlphaFoldDB" id="A0A1T4S1V9"/>
<feature type="chain" id="PRO_5012052312" evidence="2">
    <location>
        <begin position="22"/>
        <end position="326"/>
    </location>
</feature>
<evidence type="ECO:0000256" key="1">
    <source>
        <dbReference type="ARBA" id="ARBA00006987"/>
    </source>
</evidence>
<proteinExistence type="inferred from homology"/>
<keyword evidence="3" id="KW-0675">Receptor</keyword>
<accession>A0A1T4S1V9</accession>
<dbReference type="PANTHER" id="PTHR42928">
    <property type="entry name" value="TRICARBOXYLATE-BINDING PROTEIN"/>
    <property type="match status" value="1"/>
</dbReference>
<name>A0A1T4S1V9_9HYPH</name>
<comment type="similarity">
    <text evidence="1">Belongs to the UPF0065 (bug) family.</text>
</comment>
<dbReference type="Gene3D" id="3.40.190.150">
    <property type="entry name" value="Bordetella uptake gene, domain 1"/>
    <property type="match status" value="1"/>
</dbReference>
<dbReference type="Proteomes" id="UP000190092">
    <property type="component" value="Unassembled WGS sequence"/>
</dbReference>
<protein>
    <submittedName>
        <fullName evidence="3">Tripartite-type tricarboxylate transporter, receptor component TctC</fullName>
    </submittedName>
</protein>
<gene>
    <name evidence="3" type="ORF">SAMN02745126_04287</name>
</gene>
<keyword evidence="4" id="KW-1185">Reference proteome</keyword>
<reference evidence="4" key="1">
    <citation type="submission" date="2017-02" db="EMBL/GenBank/DDBJ databases">
        <authorList>
            <person name="Varghese N."/>
            <person name="Submissions S."/>
        </authorList>
    </citation>
    <scope>NUCLEOTIDE SEQUENCE [LARGE SCALE GENOMIC DNA]</scope>
    <source>
        <strain evidence="4">ATCC 27094</strain>
    </source>
</reference>